<gene>
    <name evidence="2" type="ORF">Sdagh_21220</name>
</gene>
<evidence type="ECO:0000313" key="2">
    <source>
        <dbReference type="EMBL" id="GHI30392.1"/>
    </source>
</evidence>
<reference evidence="2" key="1">
    <citation type="submission" date="2024-05" db="EMBL/GenBank/DDBJ databases">
        <title>Whole genome shotgun sequence of Streptomyces daghestanicus NBRC 12762.</title>
        <authorList>
            <person name="Komaki H."/>
            <person name="Tamura T."/>
        </authorList>
    </citation>
    <scope>NUCLEOTIDE SEQUENCE</scope>
    <source>
        <strain evidence="2">NBRC 12762</strain>
    </source>
</reference>
<dbReference type="EMBL" id="BNDX01000008">
    <property type="protein sequence ID" value="GHI30392.1"/>
    <property type="molecule type" value="Genomic_DNA"/>
</dbReference>
<dbReference type="Proteomes" id="UP001052655">
    <property type="component" value="Unassembled WGS sequence"/>
</dbReference>
<feature type="compositionally biased region" description="Basic and acidic residues" evidence="1">
    <location>
        <begin position="343"/>
        <end position="356"/>
    </location>
</feature>
<feature type="compositionally biased region" description="Gly residues" evidence="1">
    <location>
        <begin position="330"/>
        <end position="342"/>
    </location>
</feature>
<accession>A0ABQ3PZF3</accession>
<evidence type="ECO:0000313" key="3">
    <source>
        <dbReference type="Proteomes" id="UP001052655"/>
    </source>
</evidence>
<feature type="compositionally biased region" description="Basic residues" evidence="1">
    <location>
        <begin position="219"/>
        <end position="228"/>
    </location>
</feature>
<feature type="region of interest" description="Disordered" evidence="1">
    <location>
        <begin position="330"/>
        <end position="356"/>
    </location>
</feature>
<organism evidence="2 3">
    <name type="scientific">Streptomyces daghestanicus</name>
    <dbReference type="NCBI Taxonomy" id="66885"/>
    <lineage>
        <taxon>Bacteria</taxon>
        <taxon>Bacillati</taxon>
        <taxon>Actinomycetota</taxon>
        <taxon>Actinomycetes</taxon>
        <taxon>Kitasatosporales</taxon>
        <taxon>Streptomycetaceae</taxon>
        <taxon>Streptomyces</taxon>
    </lineage>
</organism>
<comment type="caution">
    <text evidence="2">The sequence shown here is derived from an EMBL/GenBank/DDBJ whole genome shotgun (WGS) entry which is preliminary data.</text>
</comment>
<keyword evidence="3" id="KW-1185">Reference proteome</keyword>
<protein>
    <submittedName>
        <fullName evidence="2">Uncharacterized protein</fullName>
    </submittedName>
</protein>
<sequence>MHPPQRLPVREPVQGLQTEGVLAGRQRPLVVQGPLPQPGEVLRAGVLGAVDDPQVLTAPALHAGLDEPPPLVADEGADRLDDHALAAPAGHLPPPVDTGPPRPGVAGVGVQATGGVRRAAAVVLYHAVDERELFVVRQRGQAAALDGEELERREPYAVQAPGRPAVAAVGVGERGGVGGPPALPLQQAGGVHAPRGGALQRGQRAREDGSRGGADRRVRGAQRQRLGRALRAGRADAARGAGEGGAQGDGEEGGGRVGAVVDVLRERRVGGAAATLAPAPPDQGHGVRLQQQRGRAALLVRLRVEHVGRAGGGGERLRLLGVLVRQETEVGGGASGGAGGGDGQEHGPESSGRRCG</sequence>
<feature type="region of interest" description="Disordered" evidence="1">
    <location>
        <begin position="171"/>
        <end position="256"/>
    </location>
</feature>
<feature type="compositionally biased region" description="Basic and acidic residues" evidence="1">
    <location>
        <begin position="204"/>
        <end position="218"/>
    </location>
</feature>
<evidence type="ECO:0000256" key="1">
    <source>
        <dbReference type="SAM" id="MobiDB-lite"/>
    </source>
</evidence>
<name>A0ABQ3PZF3_9ACTN</name>
<proteinExistence type="predicted"/>